<name>A0AAD6RG57_9ROSI</name>
<evidence type="ECO:0000313" key="1">
    <source>
        <dbReference type="EMBL" id="KAJ7008161.1"/>
    </source>
</evidence>
<protein>
    <submittedName>
        <fullName evidence="1">Uncharacterized protein</fullName>
    </submittedName>
</protein>
<evidence type="ECO:0000313" key="2">
    <source>
        <dbReference type="Proteomes" id="UP001164929"/>
    </source>
</evidence>
<dbReference type="AlphaFoldDB" id="A0AAD6RG57"/>
<gene>
    <name evidence="1" type="ORF">NC653_007005</name>
</gene>
<organism evidence="1 2">
    <name type="scientific">Populus alba x Populus x berolinensis</name>
    <dbReference type="NCBI Taxonomy" id="444605"/>
    <lineage>
        <taxon>Eukaryota</taxon>
        <taxon>Viridiplantae</taxon>
        <taxon>Streptophyta</taxon>
        <taxon>Embryophyta</taxon>
        <taxon>Tracheophyta</taxon>
        <taxon>Spermatophyta</taxon>
        <taxon>Magnoliopsida</taxon>
        <taxon>eudicotyledons</taxon>
        <taxon>Gunneridae</taxon>
        <taxon>Pentapetalae</taxon>
        <taxon>rosids</taxon>
        <taxon>fabids</taxon>
        <taxon>Malpighiales</taxon>
        <taxon>Salicaceae</taxon>
        <taxon>Saliceae</taxon>
        <taxon>Populus</taxon>
    </lineage>
</organism>
<reference evidence="1" key="1">
    <citation type="journal article" date="2023" name="Mol. Ecol. Resour.">
        <title>Chromosome-level genome assembly of a triploid poplar Populus alba 'Berolinensis'.</title>
        <authorList>
            <person name="Chen S."/>
            <person name="Yu Y."/>
            <person name="Wang X."/>
            <person name="Wang S."/>
            <person name="Zhang T."/>
            <person name="Zhou Y."/>
            <person name="He R."/>
            <person name="Meng N."/>
            <person name="Wang Y."/>
            <person name="Liu W."/>
            <person name="Liu Z."/>
            <person name="Liu J."/>
            <person name="Guo Q."/>
            <person name="Huang H."/>
            <person name="Sederoff R.R."/>
            <person name="Wang G."/>
            <person name="Qu G."/>
            <person name="Chen S."/>
        </authorList>
    </citation>
    <scope>NUCLEOTIDE SEQUENCE</scope>
    <source>
        <strain evidence="1">SC-2020</strain>
    </source>
</reference>
<dbReference type="EMBL" id="JAQIZT010000002">
    <property type="protein sequence ID" value="KAJ7008161.1"/>
    <property type="molecule type" value="Genomic_DNA"/>
</dbReference>
<dbReference type="Proteomes" id="UP001164929">
    <property type="component" value="Chromosome 2"/>
</dbReference>
<comment type="caution">
    <text evidence="1">The sequence shown here is derived from an EMBL/GenBank/DDBJ whole genome shotgun (WGS) entry which is preliminary data.</text>
</comment>
<proteinExistence type="predicted"/>
<keyword evidence="2" id="KW-1185">Reference proteome</keyword>
<sequence length="90" mass="10383">MNAEDGTCKTIPGGPWPSPLLALRGMQMASDKNKRRGEEIRRRRIDLLSSITLNLLTERRNGETRLNTIDILKVRELYDLKLQGSRWPHN</sequence>
<accession>A0AAD6RG57</accession>